<gene>
    <name evidence="4" type="ORF">FHS39_002190</name>
</gene>
<dbReference type="SMART" id="SM00862">
    <property type="entry name" value="Trans_reg_C"/>
    <property type="match status" value="1"/>
</dbReference>
<dbReference type="GO" id="GO:0003677">
    <property type="term" value="F:DNA binding"/>
    <property type="evidence" value="ECO:0007669"/>
    <property type="project" value="UniProtKB-UniRule"/>
</dbReference>
<feature type="DNA-binding region" description="OmpR/PhoB-type" evidence="2">
    <location>
        <begin position="1"/>
        <end position="104"/>
    </location>
</feature>
<reference evidence="4 5" key="1">
    <citation type="submission" date="2020-08" db="EMBL/GenBank/DDBJ databases">
        <title>Genomic Encyclopedia of Type Strains, Phase III (KMG-III): the genomes of soil and plant-associated and newly described type strains.</title>
        <authorList>
            <person name="Whitman W."/>
        </authorList>
    </citation>
    <scope>NUCLEOTIDE SEQUENCE [LARGE SCALE GENOMIC DNA]</scope>
    <source>
        <strain evidence="4 5">CECT 3266</strain>
    </source>
</reference>
<dbReference type="EMBL" id="JACHJH010000003">
    <property type="protein sequence ID" value="MBB4893159.1"/>
    <property type="molecule type" value="Genomic_DNA"/>
</dbReference>
<dbReference type="PANTHER" id="PTHR35807">
    <property type="entry name" value="TRANSCRIPTIONAL REGULATOR REDD-RELATED"/>
    <property type="match status" value="1"/>
</dbReference>
<dbReference type="InterPro" id="IPR011990">
    <property type="entry name" value="TPR-like_helical_dom_sf"/>
</dbReference>
<dbReference type="PANTHER" id="PTHR35807:SF1">
    <property type="entry name" value="TRANSCRIPTIONAL REGULATOR REDD"/>
    <property type="match status" value="1"/>
</dbReference>
<dbReference type="GO" id="GO:0000160">
    <property type="term" value="P:phosphorelay signal transduction system"/>
    <property type="evidence" value="ECO:0007669"/>
    <property type="project" value="InterPro"/>
</dbReference>
<dbReference type="AlphaFoldDB" id="A0A7W7LN57"/>
<evidence type="ECO:0000259" key="3">
    <source>
        <dbReference type="PROSITE" id="PS51755"/>
    </source>
</evidence>
<proteinExistence type="predicted"/>
<dbReference type="Gene3D" id="1.10.10.10">
    <property type="entry name" value="Winged helix-like DNA-binding domain superfamily/Winged helix DNA-binding domain"/>
    <property type="match status" value="1"/>
</dbReference>
<organism evidence="4 5">
    <name type="scientific">Streptomyces olivoverticillatus</name>
    <dbReference type="NCBI Taxonomy" id="66427"/>
    <lineage>
        <taxon>Bacteria</taxon>
        <taxon>Bacillati</taxon>
        <taxon>Actinomycetota</taxon>
        <taxon>Actinomycetes</taxon>
        <taxon>Kitasatosporales</taxon>
        <taxon>Streptomycetaceae</taxon>
        <taxon>Streptomyces</taxon>
    </lineage>
</organism>
<dbReference type="SUPFAM" id="SSF48452">
    <property type="entry name" value="TPR-like"/>
    <property type="match status" value="1"/>
</dbReference>
<dbReference type="InterPro" id="IPR036388">
    <property type="entry name" value="WH-like_DNA-bd_sf"/>
</dbReference>
<name>A0A7W7LN57_9ACTN</name>
<evidence type="ECO:0000313" key="4">
    <source>
        <dbReference type="EMBL" id="MBB4893159.1"/>
    </source>
</evidence>
<protein>
    <submittedName>
        <fullName evidence="4">Tetratricopeptide (TPR) repeat protein</fullName>
    </submittedName>
</protein>
<dbReference type="SUPFAM" id="SSF46894">
    <property type="entry name" value="C-terminal effector domain of the bipartite response regulators"/>
    <property type="match status" value="1"/>
</dbReference>
<dbReference type="PROSITE" id="PS51755">
    <property type="entry name" value="OMPR_PHOB"/>
    <property type="match status" value="1"/>
</dbReference>
<dbReference type="Pfam" id="PF00486">
    <property type="entry name" value="Trans_reg_C"/>
    <property type="match status" value="1"/>
</dbReference>
<dbReference type="InterPro" id="IPR051677">
    <property type="entry name" value="AfsR-DnrI-RedD_regulator"/>
</dbReference>
<dbReference type="Gene3D" id="1.25.40.10">
    <property type="entry name" value="Tetratricopeptide repeat domain"/>
    <property type="match status" value="1"/>
</dbReference>
<dbReference type="InterPro" id="IPR016032">
    <property type="entry name" value="Sig_transdc_resp-reg_C-effctor"/>
</dbReference>
<accession>A0A7W7LN57</accession>
<sequence>METTGTGPRPIAVTLLGPLSARVGEEPVTIGGPRQRLILSLLVLAWGDVVSVGTLADAVWGERPPASARTRIAVCIGTLRKAFRAAGHDGQVIATAPGGYRLLTERVSVDAFDFDALTTVAYDALYRLAGDHLGRERFEAAEELYGHVLRLAREQGDLTGEARALLGIGRTRVESGYFDEAEAVLLDSLCVAEDVGDTVLVAEVNLVLARYCRMLRRTVPAGEHLMVAHRAFRQIGSAAGAQQVAQETGLLAECVADSLLPLDLIPRQRPRPGAR</sequence>
<evidence type="ECO:0000256" key="1">
    <source>
        <dbReference type="ARBA" id="ARBA00023125"/>
    </source>
</evidence>
<comment type="caution">
    <text evidence="4">The sequence shown here is derived from an EMBL/GenBank/DDBJ whole genome shotgun (WGS) entry which is preliminary data.</text>
</comment>
<dbReference type="GO" id="GO:0006355">
    <property type="term" value="P:regulation of DNA-templated transcription"/>
    <property type="evidence" value="ECO:0007669"/>
    <property type="project" value="InterPro"/>
</dbReference>
<keyword evidence="5" id="KW-1185">Reference proteome</keyword>
<feature type="domain" description="OmpR/PhoB-type" evidence="3">
    <location>
        <begin position="1"/>
        <end position="104"/>
    </location>
</feature>
<dbReference type="Pfam" id="PF13424">
    <property type="entry name" value="TPR_12"/>
    <property type="match status" value="1"/>
</dbReference>
<dbReference type="Proteomes" id="UP000556084">
    <property type="component" value="Unassembled WGS sequence"/>
</dbReference>
<dbReference type="RefSeq" id="WP_184348972.1">
    <property type="nucleotide sequence ID" value="NZ_JACHJH010000003.1"/>
</dbReference>
<evidence type="ECO:0000313" key="5">
    <source>
        <dbReference type="Proteomes" id="UP000556084"/>
    </source>
</evidence>
<keyword evidence="1 2" id="KW-0238">DNA-binding</keyword>
<dbReference type="InterPro" id="IPR001867">
    <property type="entry name" value="OmpR/PhoB-type_DNA-bd"/>
</dbReference>
<evidence type="ECO:0000256" key="2">
    <source>
        <dbReference type="PROSITE-ProRule" id="PRU01091"/>
    </source>
</evidence>